<organism evidence="2 3">
    <name type="scientific">Planktothrix serta PCC 8927</name>
    <dbReference type="NCBI Taxonomy" id="671068"/>
    <lineage>
        <taxon>Bacteria</taxon>
        <taxon>Bacillati</taxon>
        <taxon>Cyanobacteriota</taxon>
        <taxon>Cyanophyceae</taxon>
        <taxon>Oscillatoriophycideae</taxon>
        <taxon>Oscillatoriales</taxon>
        <taxon>Microcoleaceae</taxon>
        <taxon>Planktothrix</taxon>
    </lineage>
</organism>
<accession>A0A7Z9E0D3</accession>
<dbReference type="Proteomes" id="UP000184550">
    <property type="component" value="Unassembled WGS sequence"/>
</dbReference>
<evidence type="ECO:0000313" key="2">
    <source>
        <dbReference type="EMBL" id="VXD21622.1"/>
    </source>
</evidence>
<keyword evidence="1" id="KW-0472">Membrane</keyword>
<sequence length="169" mass="18562">MLRSVKIISLITINIITLGILPSYGFSLTVSSEVPTSSLIPFSNSKNSHIPSFSLADNRSSSLGQQIDAKAANTLYGFNGAYYRIGGIPLWSHLSNEQKYQFAQSICNYQGSDNLVLVVIDSLGGNRYGDNLEGSAIMLASLHTLCPDRYRQQINNTSTELLRQYPLIP</sequence>
<dbReference type="AlphaFoldDB" id="A0A7Z9E0D3"/>
<keyword evidence="3" id="KW-1185">Reference proteome</keyword>
<gene>
    <name evidence="2" type="ORF">PL8927_720113</name>
</gene>
<keyword evidence="1" id="KW-1133">Transmembrane helix</keyword>
<comment type="caution">
    <text evidence="2">The sequence shown here is derived from an EMBL/GenBank/DDBJ whole genome shotgun (WGS) entry which is preliminary data.</text>
</comment>
<evidence type="ECO:0000313" key="3">
    <source>
        <dbReference type="Proteomes" id="UP000184550"/>
    </source>
</evidence>
<dbReference type="EMBL" id="CZCU02000149">
    <property type="protein sequence ID" value="VXD21622.1"/>
    <property type="molecule type" value="Genomic_DNA"/>
</dbReference>
<keyword evidence="1" id="KW-0812">Transmembrane</keyword>
<protein>
    <submittedName>
        <fullName evidence="2">Uncharacterized protein</fullName>
    </submittedName>
</protein>
<feature type="transmembrane region" description="Helical" evidence="1">
    <location>
        <begin position="7"/>
        <end position="26"/>
    </location>
</feature>
<name>A0A7Z9E0D3_9CYAN</name>
<dbReference type="RefSeq" id="WP_083623987.1">
    <property type="nucleotide sequence ID" value="NZ_LR734877.1"/>
</dbReference>
<dbReference type="OrthoDB" id="9850676at2"/>
<evidence type="ECO:0000256" key="1">
    <source>
        <dbReference type="SAM" id="Phobius"/>
    </source>
</evidence>
<reference evidence="2" key="1">
    <citation type="submission" date="2019-10" db="EMBL/GenBank/DDBJ databases">
        <authorList>
            <consortium name="Genoscope - CEA"/>
            <person name="William W."/>
        </authorList>
    </citation>
    <scope>NUCLEOTIDE SEQUENCE [LARGE SCALE GENOMIC DNA]</scope>
    <source>
        <strain evidence="2">BBR_PRJEB10992</strain>
    </source>
</reference>
<proteinExistence type="predicted"/>